<feature type="domain" description="Aldehyde dehydrogenase" evidence="4">
    <location>
        <begin position="16"/>
        <end position="474"/>
    </location>
</feature>
<dbReference type="EMBL" id="QNTT01000089">
    <property type="protein sequence ID" value="RBA30358.1"/>
    <property type="molecule type" value="Genomic_DNA"/>
</dbReference>
<dbReference type="AlphaFoldDB" id="A0A365P680"/>
<accession>A0A365P680</accession>
<dbReference type="PANTHER" id="PTHR43866:SF4">
    <property type="entry name" value="MALONATE-SEMIALDEHYDE DEHYDROGENASE"/>
    <property type="match status" value="1"/>
</dbReference>
<dbReference type="Gene3D" id="3.40.605.10">
    <property type="entry name" value="Aldehyde Dehydrogenase, Chain A, domain 1"/>
    <property type="match status" value="1"/>
</dbReference>
<evidence type="ECO:0000256" key="1">
    <source>
        <dbReference type="ARBA" id="ARBA00013048"/>
    </source>
</evidence>
<protein>
    <recommendedName>
        <fullName evidence="1">methylmalonate-semialdehyde dehydrogenase (CoA acylating)</fullName>
        <ecNumber evidence="1">1.2.1.27</ecNumber>
    </recommendedName>
</protein>
<dbReference type="InterPro" id="IPR016162">
    <property type="entry name" value="Ald_DH_N"/>
</dbReference>
<dbReference type="Gene3D" id="3.40.309.10">
    <property type="entry name" value="Aldehyde Dehydrogenase, Chain A, domain 2"/>
    <property type="match status" value="1"/>
</dbReference>
<dbReference type="InterPro" id="IPR016160">
    <property type="entry name" value="Ald_DH_CS_CYS"/>
</dbReference>
<dbReference type="InterPro" id="IPR016161">
    <property type="entry name" value="Ald_DH/histidinol_DH"/>
</dbReference>
<evidence type="ECO:0000313" key="5">
    <source>
        <dbReference type="EMBL" id="RBA30358.1"/>
    </source>
</evidence>
<dbReference type="GO" id="GO:0006574">
    <property type="term" value="P:L-valine catabolic process"/>
    <property type="evidence" value="ECO:0007669"/>
    <property type="project" value="TreeGrafter"/>
</dbReference>
<dbReference type="Pfam" id="PF00171">
    <property type="entry name" value="Aldedh"/>
    <property type="match status" value="1"/>
</dbReference>
<dbReference type="NCBIfam" id="TIGR01722">
    <property type="entry name" value="MMSDH"/>
    <property type="match status" value="1"/>
</dbReference>
<dbReference type="InterPro" id="IPR010061">
    <property type="entry name" value="MeMal-semiAld_DH"/>
</dbReference>
<dbReference type="EC" id="1.2.1.27" evidence="1"/>
<reference evidence="5 6" key="1">
    <citation type="submission" date="2018-06" db="EMBL/GenBank/DDBJ databases">
        <title>Whole genome sequencing of four bacterial strains from South Shetland trench revealing bio-synthetic gene clusters.</title>
        <authorList>
            <person name="Abdel-Mageed W.M."/>
            <person name="Lehri B."/>
            <person name="Jarmusch S.A."/>
            <person name="Miranda K."/>
            <person name="Goodfellow M."/>
            <person name="Jaspars M."/>
            <person name="Karlyshev A.V."/>
        </authorList>
    </citation>
    <scope>NUCLEOTIDE SEQUENCE [LARGE SCALE GENOMIC DNA]</scope>
    <source>
        <strain evidence="5 6">SST1</strain>
    </source>
</reference>
<dbReference type="RefSeq" id="WP_119193440.1">
    <property type="nucleotide sequence ID" value="NZ_CANNAK010000001.1"/>
</dbReference>
<organism evidence="5 6">
    <name type="scientific">Dietzia maris</name>
    <dbReference type="NCBI Taxonomy" id="37915"/>
    <lineage>
        <taxon>Bacteria</taxon>
        <taxon>Bacillati</taxon>
        <taxon>Actinomycetota</taxon>
        <taxon>Actinomycetes</taxon>
        <taxon>Mycobacteriales</taxon>
        <taxon>Dietziaceae</taxon>
        <taxon>Dietzia</taxon>
    </lineage>
</organism>
<dbReference type="SUPFAM" id="SSF53720">
    <property type="entry name" value="ALDH-like"/>
    <property type="match status" value="1"/>
</dbReference>
<dbReference type="PROSITE" id="PS00070">
    <property type="entry name" value="ALDEHYDE_DEHYDR_CYS"/>
    <property type="match status" value="1"/>
</dbReference>
<evidence type="ECO:0000313" key="6">
    <source>
        <dbReference type="Proteomes" id="UP000252187"/>
    </source>
</evidence>
<comment type="caution">
    <text evidence="5">The sequence shown here is derived from an EMBL/GenBank/DDBJ whole genome shotgun (WGS) entry which is preliminary data.</text>
</comment>
<evidence type="ECO:0000256" key="3">
    <source>
        <dbReference type="ARBA" id="ARBA00023027"/>
    </source>
</evidence>
<evidence type="ECO:0000259" key="4">
    <source>
        <dbReference type="Pfam" id="PF00171"/>
    </source>
</evidence>
<gene>
    <name evidence="5" type="primary">mmsA</name>
    <name evidence="5" type="ORF">DQ226_17500</name>
</gene>
<dbReference type="Proteomes" id="UP000252187">
    <property type="component" value="Unassembled WGS sequence"/>
</dbReference>
<evidence type="ECO:0000256" key="2">
    <source>
        <dbReference type="ARBA" id="ARBA00023002"/>
    </source>
</evidence>
<dbReference type="PANTHER" id="PTHR43866">
    <property type="entry name" value="MALONATE-SEMIALDEHYDE DEHYDROGENASE"/>
    <property type="match status" value="1"/>
</dbReference>
<dbReference type="GO" id="GO:0004491">
    <property type="term" value="F:methylmalonate-semialdehyde dehydrogenase (acylating, NAD) activity"/>
    <property type="evidence" value="ECO:0007669"/>
    <property type="project" value="UniProtKB-EC"/>
</dbReference>
<dbReference type="FunFam" id="3.40.309.10:FF:000002">
    <property type="entry name" value="Methylmalonate-semialdehyde dehydrogenase (Acylating)"/>
    <property type="match status" value="1"/>
</dbReference>
<dbReference type="InterPro" id="IPR015590">
    <property type="entry name" value="Aldehyde_DH_dom"/>
</dbReference>
<keyword evidence="3" id="KW-0520">NAD</keyword>
<keyword evidence="2 5" id="KW-0560">Oxidoreductase</keyword>
<sequence length="491" mass="51325">MRTITHWINGETVTGSDTIEVFNPATDTAVASVPMADPATVERALQTAADAAPGWAATSLSRRVQPLYKFRDLLLEHRSELAKMISEEHGKTIDDAAGEVGRGIEAVELACGGPALSHGMTSLQTGPGINTKSVQHPLGVVVGITPFNFPIMIGLMQASVAIAAGNCFIWKPSEQAPGVSVRVAELFAEAGLPAGVLTVLHGRQEVSEALIDSPISQAVAFVGSTPVAHSVYKRAAEAGIRAQALGGAKNHMIVMPDADPEVVADQLTSSSFGAAGQRCMAISVAVVVGPDANPLLEKLKPRAEAVVLGAGHVDGTEVGPVVTRAAQQRIRKAVADSIAGGATAVVDRSAEDPEGFENGYFVGPTILTDVTVDSPAYTEELFGPVLVVLRVDTLDEALDLVENHHYGNGASIFTRSGAAADEFERRISAGMVGVNVAIPVPVAAYAVQGWKQSAFGSTGLNNSGWAFYTKPKFVTSRWDSIAGQDFGFRPN</sequence>
<name>A0A365P680_9ACTN</name>
<dbReference type="InterPro" id="IPR016163">
    <property type="entry name" value="Ald_DH_C"/>
</dbReference>
<proteinExistence type="predicted"/>
<dbReference type="GO" id="GO:0006210">
    <property type="term" value="P:thymine catabolic process"/>
    <property type="evidence" value="ECO:0007669"/>
    <property type="project" value="TreeGrafter"/>
</dbReference>